<dbReference type="SUPFAM" id="SSF55961">
    <property type="entry name" value="Bet v1-like"/>
    <property type="match status" value="1"/>
</dbReference>
<protein>
    <submittedName>
        <fullName evidence="3">ATPase</fullName>
    </submittedName>
</protein>
<dbReference type="CDD" id="cd08891">
    <property type="entry name" value="SRPBCC_CalC"/>
    <property type="match status" value="1"/>
</dbReference>
<dbReference type="EMBL" id="AP026978">
    <property type="protein sequence ID" value="BDU00687.1"/>
    <property type="molecule type" value="Genomic_DNA"/>
</dbReference>
<gene>
    <name evidence="3" type="ORF">IFM12276_37150</name>
</gene>
<evidence type="ECO:0000256" key="1">
    <source>
        <dbReference type="ARBA" id="ARBA00006817"/>
    </source>
</evidence>
<dbReference type="InterPro" id="IPR023393">
    <property type="entry name" value="START-like_dom_sf"/>
</dbReference>
<dbReference type="RefSeq" id="WP_281873582.1">
    <property type="nucleotide sequence ID" value="NZ_AP026976.1"/>
</dbReference>
<accession>A0ABM8D033</accession>
<evidence type="ECO:0000313" key="4">
    <source>
        <dbReference type="Proteomes" id="UP001317870"/>
    </source>
</evidence>
<reference evidence="3 4" key="1">
    <citation type="submission" date="2022-11" db="EMBL/GenBank/DDBJ databases">
        <title>Genome Sequencing of Nocardia sp. ON39_IFM12276 and assembly.</title>
        <authorList>
            <person name="Shimojima M."/>
            <person name="Toyokawa M."/>
            <person name="Uesaka K."/>
        </authorList>
    </citation>
    <scope>NUCLEOTIDE SEQUENCE [LARGE SCALE GENOMIC DNA]</scope>
    <source>
        <strain evidence="3 4">IFM 12276</strain>
    </source>
</reference>
<dbReference type="Gene3D" id="3.30.530.20">
    <property type="match status" value="1"/>
</dbReference>
<feature type="domain" description="Activator of Hsp90 ATPase homologue 1/2-like C-terminal" evidence="2">
    <location>
        <begin position="17"/>
        <end position="130"/>
    </location>
</feature>
<organism evidence="3 4">
    <name type="scientific">Nocardia sputorum</name>
    <dbReference type="NCBI Taxonomy" id="2984338"/>
    <lineage>
        <taxon>Bacteria</taxon>
        <taxon>Bacillati</taxon>
        <taxon>Actinomycetota</taxon>
        <taxon>Actinomycetes</taxon>
        <taxon>Mycobacteriales</taxon>
        <taxon>Nocardiaceae</taxon>
        <taxon>Nocardia</taxon>
    </lineage>
</organism>
<sequence length="160" mass="17633">MTQQASEKDVRVELVIDAPIETAYEVFTAGIDSWWPREHHIGTGRLTEEVIEPRVGGRCLGREEDGTECPWGTVLVWQPPTHFAFSWEIGLDWKHEPDPERASRVDVTFSALAPERTAVTLVHSGFDKHGPGWESMHDAVGSAGGWPDLVNTYAKAAAAG</sequence>
<dbReference type="Proteomes" id="UP001317870">
    <property type="component" value="Chromosome"/>
</dbReference>
<comment type="similarity">
    <text evidence="1">Belongs to the AHA1 family.</text>
</comment>
<evidence type="ECO:0000259" key="2">
    <source>
        <dbReference type="Pfam" id="PF08327"/>
    </source>
</evidence>
<keyword evidence="4" id="KW-1185">Reference proteome</keyword>
<dbReference type="Pfam" id="PF08327">
    <property type="entry name" value="AHSA1"/>
    <property type="match status" value="1"/>
</dbReference>
<evidence type="ECO:0000313" key="3">
    <source>
        <dbReference type="EMBL" id="BDU00687.1"/>
    </source>
</evidence>
<proteinExistence type="inferred from homology"/>
<dbReference type="InterPro" id="IPR013538">
    <property type="entry name" value="ASHA1/2-like_C"/>
</dbReference>
<name>A0ABM8D033_9NOCA</name>